<dbReference type="PROSITE" id="PS50109">
    <property type="entry name" value="HIS_KIN"/>
    <property type="match status" value="1"/>
</dbReference>
<dbReference type="Pfam" id="PF01590">
    <property type="entry name" value="GAF"/>
    <property type="match status" value="1"/>
</dbReference>
<dbReference type="GO" id="GO:0000155">
    <property type="term" value="F:phosphorelay sensor kinase activity"/>
    <property type="evidence" value="ECO:0007669"/>
    <property type="project" value="InterPro"/>
</dbReference>
<evidence type="ECO:0000256" key="2">
    <source>
        <dbReference type="ARBA" id="ARBA00012438"/>
    </source>
</evidence>
<dbReference type="SMART" id="SM00065">
    <property type="entry name" value="GAF"/>
    <property type="match status" value="1"/>
</dbReference>
<dbReference type="InterPro" id="IPR003018">
    <property type="entry name" value="GAF"/>
</dbReference>
<dbReference type="EC" id="2.7.13.3" evidence="2"/>
<dbReference type="RefSeq" id="WP_085518406.1">
    <property type="nucleotide sequence ID" value="NZ_FXAW01000007.1"/>
</dbReference>
<dbReference type="SUPFAM" id="SSF55781">
    <property type="entry name" value="GAF domain-like"/>
    <property type="match status" value="1"/>
</dbReference>
<keyword evidence="5" id="KW-0418">Kinase</keyword>
<dbReference type="InterPro" id="IPR036097">
    <property type="entry name" value="HisK_dim/P_sf"/>
</dbReference>
<name>A0A1X7KZE7_9BACT</name>
<protein>
    <recommendedName>
        <fullName evidence="2">histidine kinase</fullName>
        <ecNumber evidence="2">2.7.13.3</ecNumber>
    </recommendedName>
</protein>
<feature type="domain" description="Histidine kinase" evidence="4">
    <location>
        <begin position="187"/>
        <end position="400"/>
    </location>
</feature>
<dbReference type="InterPro" id="IPR005467">
    <property type="entry name" value="His_kinase_dom"/>
</dbReference>
<keyword evidence="6" id="KW-1185">Reference proteome</keyword>
<gene>
    <name evidence="5" type="ORF">SAMN05661096_03271</name>
</gene>
<dbReference type="Proteomes" id="UP000193804">
    <property type="component" value="Unassembled WGS sequence"/>
</dbReference>
<dbReference type="PANTHER" id="PTHR43102:SF2">
    <property type="entry name" value="GAF DOMAIN-CONTAINING PROTEIN"/>
    <property type="match status" value="1"/>
</dbReference>
<dbReference type="PRINTS" id="PR00344">
    <property type="entry name" value="BCTRLSENSOR"/>
</dbReference>
<dbReference type="InterPro" id="IPR003661">
    <property type="entry name" value="HisK_dim/P_dom"/>
</dbReference>
<dbReference type="SMART" id="SM00388">
    <property type="entry name" value="HisKA"/>
    <property type="match status" value="1"/>
</dbReference>
<keyword evidence="5" id="KW-0808">Transferase</keyword>
<dbReference type="PANTHER" id="PTHR43102">
    <property type="entry name" value="SLR1143 PROTEIN"/>
    <property type="match status" value="1"/>
</dbReference>
<dbReference type="Gene3D" id="3.30.450.40">
    <property type="match status" value="1"/>
</dbReference>
<reference evidence="6" key="1">
    <citation type="submission" date="2017-04" db="EMBL/GenBank/DDBJ databases">
        <authorList>
            <person name="Varghese N."/>
            <person name="Submissions S."/>
        </authorList>
    </citation>
    <scope>NUCLEOTIDE SEQUENCE [LARGE SCALE GENOMIC DNA]</scope>
    <source>
        <strain evidence="6">DSM 4125</strain>
    </source>
</reference>
<evidence type="ECO:0000313" key="5">
    <source>
        <dbReference type="EMBL" id="SMG46412.1"/>
    </source>
</evidence>
<accession>A0A1X7KZE7</accession>
<dbReference type="Pfam" id="PF02518">
    <property type="entry name" value="HATPase_c"/>
    <property type="match status" value="1"/>
</dbReference>
<dbReference type="SMART" id="SM00387">
    <property type="entry name" value="HATPase_c"/>
    <property type="match status" value="1"/>
</dbReference>
<dbReference type="CDD" id="cd00082">
    <property type="entry name" value="HisKA"/>
    <property type="match status" value="1"/>
</dbReference>
<dbReference type="Pfam" id="PF00512">
    <property type="entry name" value="HisKA"/>
    <property type="match status" value="1"/>
</dbReference>
<dbReference type="SUPFAM" id="SSF47384">
    <property type="entry name" value="Homodimeric domain of signal transducing histidine kinase"/>
    <property type="match status" value="1"/>
</dbReference>
<comment type="catalytic activity">
    <reaction evidence="1">
        <text>ATP + protein L-histidine = ADP + protein N-phospho-L-histidine.</text>
        <dbReference type="EC" id="2.7.13.3"/>
    </reaction>
</comment>
<organism evidence="5 6">
    <name type="scientific">Marivirga sericea</name>
    <dbReference type="NCBI Taxonomy" id="1028"/>
    <lineage>
        <taxon>Bacteria</taxon>
        <taxon>Pseudomonadati</taxon>
        <taxon>Bacteroidota</taxon>
        <taxon>Cytophagia</taxon>
        <taxon>Cytophagales</taxon>
        <taxon>Marivirgaceae</taxon>
        <taxon>Marivirga</taxon>
    </lineage>
</organism>
<dbReference type="InterPro" id="IPR036890">
    <property type="entry name" value="HATPase_C_sf"/>
</dbReference>
<dbReference type="Gene3D" id="1.10.287.130">
    <property type="match status" value="1"/>
</dbReference>
<dbReference type="InterPro" id="IPR003594">
    <property type="entry name" value="HATPase_dom"/>
</dbReference>
<evidence type="ECO:0000313" key="6">
    <source>
        <dbReference type="Proteomes" id="UP000193804"/>
    </source>
</evidence>
<keyword evidence="3" id="KW-0597">Phosphoprotein</keyword>
<dbReference type="EMBL" id="FXAW01000007">
    <property type="protein sequence ID" value="SMG46412.1"/>
    <property type="molecule type" value="Genomic_DNA"/>
</dbReference>
<dbReference type="SUPFAM" id="SSF55874">
    <property type="entry name" value="ATPase domain of HSP90 chaperone/DNA topoisomerase II/histidine kinase"/>
    <property type="match status" value="1"/>
</dbReference>
<dbReference type="InterPro" id="IPR029016">
    <property type="entry name" value="GAF-like_dom_sf"/>
</dbReference>
<sequence>MQKPEIPQNEKDRLSELRRLDILDSEREKEFDDLVELASIICKVPISLVTLVDTDRQWFKSKKGLDPDSTGRDVSFCGHAINQEEIFIIENAIADERFFDNPLVTGDPNIRFYAGMPIKSENGYNLGTLCVIDSKPKKLNELQIKALKVLGAQASKLIELRDKKNELEIKNEKLESLNQLNNRITSIISHDLKGPITSLRAYLNSNYVNANDAKDLAKLFPLVKNNLNSLHELVENLLDWSRNTNDVNFTEVKLKDVVLETFYLFEGNALEKSITLDYEIDEDGKVIADVGMLKFILRNLINNAIKFTEDGKVSVKTEKIGDDKMQIQIIDTGVGIPKDLLGRIKLVDKKVSTKGTRGEKGTGLGLQLVREFLSIHKSELHIESEEKKGSTFYFILPFSQNI</sequence>
<evidence type="ECO:0000256" key="3">
    <source>
        <dbReference type="ARBA" id="ARBA00022553"/>
    </source>
</evidence>
<proteinExistence type="predicted"/>
<dbReference type="OrthoDB" id="9811889at2"/>
<dbReference type="InterPro" id="IPR004358">
    <property type="entry name" value="Sig_transdc_His_kin-like_C"/>
</dbReference>
<dbReference type="Gene3D" id="3.30.565.10">
    <property type="entry name" value="Histidine kinase-like ATPase, C-terminal domain"/>
    <property type="match status" value="1"/>
</dbReference>
<dbReference type="AlphaFoldDB" id="A0A1X7KZE7"/>
<evidence type="ECO:0000259" key="4">
    <source>
        <dbReference type="PROSITE" id="PS50109"/>
    </source>
</evidence>
<evidence type="ECO:0000256" key="1">
    <source>
        <dbReference type="ARBA" id="ARBA00000085"/>
    </source>
</evidence>
<dbReference type="STRING" id="1028.SAMN05661096_03271"/>